<dbReference type="OrthoDB" id="5576441at2759"/>
<feature type="compositionally biased region" description="Low complexity" evidence="1">
    <location>
        <begin position="130"/>
        <end position="141"/>
    </location>
</feature>
<evidence type="ECO:0000256" key="1">
    <source>
        <dbReference type="SAM" id="MobiDB-lite"/>
    </source>
</evidence>
<feature type="compositionally biased region" description="Low complexity" evidence="1">
    <location>
        <begin position="274"/>
        <end position="297"/>
    </location>
</feature>
<dbReference type="Proteomes" id="UP000777482">
    <property type="component" value="Unassembled WGS sequence"/>
</dbReference>
<organism evidence="2 3">
    <name type="scientific">Rhodotorula mucilaginosa</name>
    <name type="common">Yeast</name>
    <name type="synonym">Rhodotorula rubra</name>
    <dbReference type="NCBI Taxonomy" id="5537"/>
    <lineage>
        <taxon>Eukaryota</taxon>
        <taxon>Fungi</taxon>
        <taxon>Dikarya</taxon>
        <taxon>Basidiomycota</taxon>
        <taxon>Pucciniomycotina</taxon>
        <taxon>Microbotryomycetes</taxon>
        <taxon>Sporidiobolales</taxon>
        <taxon>Sporidiobolaceae</taxon>
        <taxon>Rhodotorula</taxon>
    </lineage>
</organism>
<feature type="compositionally biased region" description="Basic and acidic residues" evidence="1">
    <location>
        <begin position="637"/>
        <end position="646"/>
    </location>
</feature>
<comment type="caution">
    <text evidence="2">The sequence shown here is derived from an EMBL/GenBank/DDBJ whole genome shotgun (WGS) entry which is preliminary data.</text>
</comment>
<sequence length="667" mass="71420">MVLSSASESEPGSDGEQANRIESRFFADSGKRKRAASPPPIEWASMGLKGISPLDGTKRSSKASPVPVAATSTTSSSSFVSALELLRKSGSPPNSDSSDLEPLQPLKSVRASSTVPKPRRQIPTVKAKRAASASSSEAMSMTIPDTKAPEEARPSKRRSISPLSSSDAEDTQPLPAPDLWAKRFSRGSSSAAAAAAPSPSDAKPNVTTTSTTQARAKPWEALEAKIGKVKKPSTRAGSRQPSVGARARSSSLVPAAKKEEEDDHSSDSDVIVTSSLPARARSSSSVRPRSTRPRTPLDFLPPPVELPPEEVVRVLTLCALCSATWPASKTLAAKQGHLRSCATKNEYTAETVRYLVEKQVLELADAAEQERRAVDDGKTLFDRAVGKGEGAHAMRDVTVVGVEGLESAAGKEWFKATTEVQAEIDQARRRVQVAKVIKVAKQIRLDQRARARARDAKEPADDDDDGSAEAALVLPESAGRLQPAAATLVTARADAVLARLDSDDGHSFSETLPSTQEFEQSRLGAGSASTFITARSSTPPPPPPPRASGASSRCETASEMLQSRSPFRQLSLPDPRSGSISRQGHPPQQQHRLEREREIESCSLWQLAAGRDDARLGTVVLKKPSHLTSVSVSPRRRLADPAEQHQQRQSSFQSDHGRDENAWFAKP</sequence>
<feature type="region of interest" description="Disordered" evidence="1">
    <location>
        <begin position="624"/>
        <end position="667"/>
    </location>
</feature>
<evidence type="ECO:0000313" key="3">
    <source>
        <dbReference type="Proteomes" id="UP000777482"/>
    </source>
</evidence>
<feature type="compositionally biased region" description="Basic and acidic residues" evidence="1">
    <location>
        <begin position="217"/>
        <end position="226"/>
    </location>
</feature>
<proteinExistence type="predicted"/>
<feature type="compositionally biased region" description="Low complexity" evidence="1">
    <location>
        <begin position="188"/>
        <end position="200"/>
    </location>
</feature>
<protein>
    <submittedName>
        <fullName evidence="2">Uncharacterized protein</fullName>
    </submittedName>
</protein>
<feature type="compositionally biased region" description="Polar residues" evidence="1">
    <location>
        <begin position="508"/>
        <end position="518"/>
    </location>
</feature>
<feature type="compositionally biased region" description="Low complexity" evidence="1">
    <location>
        <begin position="63"/>
        <end position="82"/>
    </location>
</feature>
<feature type="compositionally biased region" description="Basic and acidic residues" evidence="1">
    <location>
        <begin position="448"/>
        <end position="459"/>
    </location>
</feature>
<keyword evidence="3" id="KW-1185">Reference proteome</keyword>
<feature type="compositionally biased region" description="Polar residues" evidence="1">
    <location>
        <begin position="559"/>
        <end position="568"/>
    </location>
</feature>
<accession>A0A9P6VX00</accession>
<feature type="region of interest" description="Disordered" evidence="1">
    <location>
        <begin position="1"/>
        <end position="301"/>
    </location>
</feature>
<name>A0A9P6VX00_RHOMI</name>
<feature type="compositionally biased region" description="Polar residues" evidence="1">
    <location>
        <begin position="578"/>
        <end position="590"/>
    </location>
</feature>
<reference evidence="2 3" key="1">
    <citation type="submission" date="2020-11" db="EMBL/GenBank/DDBJ databases">
        <title>Kefir isolates.</title>
        <authorList>
            <person name="Marcisauskas S."/>
            <person name="Kim Y."/>
            <person name="Blasche S."/>
        </authorList>
    </citation>
    <scope>NUCLEOTIDE SEQUENCE [LARGE SCALE GENOMIC DNA]</scope>
    <source>
        <strain evidence="2 3">KR</strain>
    </source>
</reference>
<feature type="compositionally biased region" description="Polar residues" evidence="1">
    <location>
        <begin position="205"/>
        <end position="214"/>
    </location>
</feature>
<feature type="region of interest" description="Disordered" evidence="1">
    <location>
        <begin position="507"/>
        <end position="597"/>
    </location>
</feature>
<feature type="region of interest" description="Disordered" evidence="1">
    <location>
        <begin position="448"/>
        <end position="467"/>
    </location>
</feature>
<gene>
    <name evidence="2" type="ORF">C6P46_000350</name>
</gene>
<evidence type="ECO:0000313" key="2">
    <source>
        <dbReference type="EMBL" id="KAG0656282.1"/>
    </source>
</evidence>
<dbReference type="AlphaFoldDB" id="A0A9P6VX00"/>
<feature type="compositionally biased region" description="Polar residues" evidence="1">
    <location>
        <begin position="1"/>
        <end position="10"/>
    </location>
</feature>
<dbReference type="EMBL" id="PUHQ01000100">
    <property type="protein sequence ID" value="KAG0656282.1"/>
    <property type="molecule type" value="Genomic_DNA"/>
</dbReference>